<proteinExistence type="predicted"/>
<evidence type="ECO:0000313" key="1">
    <source>
        <dbReference type="EMBL" id="MFC6633643.1"/>
    </source>
</evidence>
<dbReference type="Proteomes" id="UP001596425">
    <property type="component" value="Unassembled WGS sequence"/>
</dbReference>
<keyword evidence="2" id="KW-1185">Reference proteome</keyword>
<organism evidence="1 2">
    <name type="scientific">Microbulbifer taiwanensis</name>
    <dbReference type="NCBI Taxonomy" id="986746"/>
    <lineage>
        <taxon>Bacteria</taxon>
        <taxon>Pseudomonadati</taxon>
        <taxon>Pseudomonadota</taxon>
        <taxon>Gammaproteobacteria</taxon>
        <taxon>Cellvibrionales</taxon>
        <taxon>Microbulbiferaceae</taxon>
        <taxon>Microbulbifer</taxon>
    </lineage>
</organism>
<dbReference type="EMBL" id="JBHSVR010000001">
    <property type="protein sequence ID" value="MFC6633643.1"/>
    <property type="molecule type" value="Genomic_DNA"/>
</dbReference>
<protein>
    <submittedName>
        <fullName evidence="1">Uncharacterized protein</fullName>
    </submittedName>
</protein>
<name>A0ABW1YP24_9GAMM</name>
<dbReference type="Gene3D" id="2.40.30.10">
    <property type="entry name" value="Translation factors"/>
    <property type="match status" value="1"/>
</dbReference>
<reference evidence="2" key="1">
    <citation type="journal article" date="2019" name="Int. J. Syst. Evol. Microbiol.">
        <title>The Global Catalogue of Microorganisms (GCM) 10K type strain sequencing project: providing services to taxonomists for standard genome sequencing and annotation.</title>
        <authorList>
            <consortium name="The Broad Institute Genomics Platform"/>
            <consortium name="The Broad Institute Genome Sequencing Center for Infectious Disease"/>
            <person name="Wu L."/>
            <person name="Ma J."/>
        </authorList>
    </citation>
    <scope>NUCLEOTIDE SEQUENCE [LARGE SCALE GENOMIC DNA]</scope>
    <source>
        <strain evidence="2">CGMCC 1.13718</strain>
    </source>
</reference>
<comment type="caution">
    <text evidence="1">The sequence shown here is derived from an EMBL/GenBank/DDBJ whole genome shotgun (WGS) entry which is preliminary data.</text>
</comment>
<evidence type="ECO:0000313" key="2">
    <source>
        <dbReference type="Proteomes" id="UP001596425"/>
    </source>
</evidence>
<sequence>MDRDQAKSTTVTAFMELLPWSKNDGRRTPVDCCAGYYRPDHQFSWMQEDWMFIGQVTFPKCLQKLEPGYSAEVIITFISYPELDEKLKPGLTWRIKEGNRTVARATLLKIIEM</sequence>
<dbReference type="RefSeq" id="WP_193195078.1">
    <property type="nucleotide sequence ID" value="NZ_JACZFR010000076.1"/>
</dbReference>
<gene>
    <name evidence="1" type="ORF">ACFQBM_10140</name>
</gene>
<accession>A0ABW1YP24</accession>